<dbReference type="STRING" id="301148.B4135_2369"/>
<accession>A0A150M0P9</accession>
<dbReference type="Gene3D" id="1.10.12.10">
    <property type="entry name" value="Lyase 2-enoyl-coa Hydratase, Chain A, domain 2"/>
    <property type="match status" value="1"/>
</dbReference>
<dbReference type="GO" id="GO:0004300">
    <property type="term" value="F:enoyl-CoA hydratase activity"/>
    <property type="evidence" value="ECO:0007669"/>
    <property type="project" value="UniProtKB-EC"/>
</dbReference>
<dbReference type="PATRIC" id="fig|301148.3.peg.3874"/>
<evidence type="ECO:0000313" key="5">
    <source>
        <dbReference type="Proteomes" id="UP000075683"/>
    </source>
</evidence>
<dbReference type="RefSeq" id="WP_061569088.1">
    <property type="nucleotide sequence ID" value="NZ_LQYT01000052.1"/>
</dbReference>
<dbReference type="FunFam" id="1.10.12.10:FF:000001">
    <property type="entry name" value="Probable enoyl-CoA hydratase, mitochondrial"/>
    <property type="match status" value="1"/>
</dbReference>
<dbReference type="OrthoDB" id="9775794at2"/>
<dbReference type="Proteomes" id="UP000075683">
    <property type="component" value="Unassembled WGS sequence"/>
</dbReference>
<dbReference type="InterPro" id="IPR018376">
    <property type="entry name" value="Enoyl-CoA_hyd/isom_CS"/>
</dbReference>
<dbReference type="PANTHER" id="PTHR11941:SF54">
    <property type="entry name" value="ENOYL-COA HYDRATASE, MITOCHONDRIAL"/>
    <property type="match status" value="1"/>
</dbReference>
<dbReference type="Gene3D" id="3.90.226.10">
    <property type="entry name" value="2-enoyl-CoA Hydratase, Chain A, domain 1"/>
    <property type="match status" value="1"/>
</dbReference>
<comment type="similarity">
    <text evidence="1 3">Belongs to the enoyl-CoA hydratase/isomerase family.</text>
</comment>
<dbReference type="AlphaFoldDB" id="A0A150M0P9"/>
<sequence>MAAVRLDIQNQIAVVTLNRPETLNALNFGMLEELERTVERLRYDRNVRIVIFTGAGEKAFSAGADLKERKNLTDDEVRRNVNKTRTLFQRISELPKPTIAAVNGYAFGGGFELMLACDLRVAAKTAVMGLTETSLAIIPGAGGTQRLPRLIGEARAKELIFAARKITAEEAYLYGILNKIAEPDELMDVCFRLAGEILQNGPLAVQQAKMAIRLGMDVDLKTGLAIEEEAYEKVLATKDRIEALRAFAEKRKPNFSGE</sequence>
<keyword evidence="2 4" id="KW-0456">Lyase</keyword>
<dbReference type="GO" id="GO:0006635">
    <property type="term" value="P:fatty acid beta-oxidation"/>
    <property type="evidence" value="ECO:0007669"/>
    <property type="project" value="TreeGrafter"/>
</dbReference>
<dbReference type="PANTHER" id="PTHR11941">
    <property type="entry name" value="ENOYL-COA HYDRATASE-RELATED"/>
    <property type="match status" value="1"/>
</dbReference>
<dbReference type="InterPro" id="IPR029045">
    <property type="entry name" value="ClpP/crotonase-like_dom_sf"/>
</dbReference>
<dbReference type="EC" id="4.2.1.17" evidence="4"/>
<evidence type="ECO:0000256" key="2">
    <source>
        <dbReference type="ARBA" id="ARBA00023239"/>
    </source>
</evidence>
<reference evidence="4 5" key="1">
    <citation type="submission" date="2016-01" db="EMBL/GenBank/DDBJ databases">
        <title>Draft Genome Sequences of Seven Thermophilic Sporeformers Isolated from Foods.</title>
        <authorList>
            <person name="Berendsen E.M."/>
            <person name="Wells-Bennik M.H."/>
            <person name="Krawcyk A.O."/>
            <person name="De Jong A."/>
            <person name="Holsappel S."/>
            <person name="Eijlander R.T."/>
            <person name="Kuipers O.P."/>
        </authorList>
    </citation>
    <scope>NUCLEOTIDE SEQUENCE [LARGE SCALE GENOMIC DNA]</scope>
    <source>
        <strain evidence="4 5">B4135</strain>
    </source>
</reference>
<dbReference type="EMBL" id="LQYT01000052">
    <property type="protein sequence ID" value="KYD18130.1"/>
    <property type="molecule type" value="Genomic_DNA"/>
</dbReference>
<dbReference type="InterPro" id="IPR001753">
    <property type="entry name" value="Enoyl-CoA_hydra/iso"/>
</dbReference>
<gene>
    <name evidence="4" type="ORF">B4135_2369</name>
</gene>
<dbReference type="CDD" id="cd06558">
    <property type="entry name" value="crotonase-like"/>
    <property type="match status" value="1"/>
</dbReference>
<organism evidence="4 5">
    <name type="scientific">Caldibacillus debilis</name>
    <dbReference type="NCBI Taxonomy" id="301148"/>
    <lineage>
        <taxon>Bacteria</taxon>
        <taxon>Bacillati</taxon>
        <taxon>Bacillota</taxon>
        <taxon>Bacilli</taxon>
        <taxon>Bacillales</taxon>
        <taxon>Bacillaceae</taxon>
        <taxon>Caldibacillus</taxon>
    </lineage>
</organism>
<evidence type="ECO:0000313" key="4">
    <source>
        <dbReference type="EMBL" id="KYD18130.1"/>
    </source>
</evidence>
<dbReference type="SUPFAM" id="SSF52096">
    <property type="entry name" value="ClpP/crotonase"/>
    <property type="match status" value="1"/>
</dbReference>
<dbReference type="FunFam" id="3.90.226.10:FF:000009">
    <property type="entry name" value="Carnitinyl-CoA dehydratase"/>
    <property type="match status" value="1"/>
</dbReference>
<proteinExistence type="inferred from homology"/>
<name>A0A150M0P9_9BACI</name>
<evidence type="ECO:0000256" key="1">
    <source>
        <dbReference type="ARBA" id="ARBA00005254"/>
    </source>
</evidence>
<protein>
    <submittedName>
        <fullName evidence="4">Enoyl-CoA hydratase</fullName>
        <ecNumber evidence="4">4.2.1.17</ecNumber>
    </submittedName>
</protein>
<comment type="caution">
    <text evidence="4">The sequence shown here is derived from an EMBL/GenBank/DDBJ whole genome shotgun (WGS) entry which is preliminary data.</text>
</comment>
<dbReference type="Pfam" id="PF00378">
    <property type="entry name" value="ECH_1"/>
    <property type="match status" value="1"/>
</dbReference>
<dbReference type="PROSITE" id="PS00166">
    <property type="entry name" value="ENOYL_COA_HYDRATASE"/>
    <property type="match status" value="1"/>
</dbReference>
<evidence type="ECO:0000256" key="3">
    <source>
        <dbReference type="RuleBase" id="RU003707"/>
    </source>
</evidence>
<dbReference type="InterPro" id="IPR014748">
    <property type="entry name" value="Enoyl-CoA_hydra_C"/>
</dbReference>